<dbReference type="AlphaFoldDB" id="U1PPR2"/>
<evidence type="ECO:0000256" key="1">
    <source>
        <dbReference type="SAM" id="MobiDB-lite"/>
    </source>
</evidence>
<reference evidence="2 3" key="1">
    <citation type="submission" date="2013-06" db="EMBL/GenBank/DDBJ databases">
        <authorList>
            <person name="Weinstock G."/>
            <person name="Sodergren E."/>
            <person name="Lobos E.A."/>
            <person name="Fulton L."/>
            <person name="Fulton R."/>
            <person name="Courtney L."/>
            <person name="Fronick C."/>
            <person name="O'Laughlin M."/>
            <person name="Godfrey J."/>
            <person name="Wilson R.M."/>
            <person name="Miner T."/>
            <person name="Farmer C."/>
            <person name="Delehaunty K."/>
            <person name="Cordes M."/>
            <person name="Minx P."/>
            <person name="Tomlinson C."/>
            <person name="Chen J."/>
            <person name="Wollam A."/>
            <person name="Pepin K.H."/>
            <person name="Bhonagiri V."/>
            <person name="Zhang X."/>
            <person name="Warren W."/>
            <person name="Mitreva M."/>
            <person name="Mardis E.R."/>
            <person name="Wilson R.K."/>
        </authorList>
    </citation>
    <scope>NUCLEOTIDE SEQUENCE [LARGE SCALE GENOMIC DNA]</scope>
    <source>
        <strain evidence="2 3">F0510</strain>
    </source>
</reference>
<sequence>MRSAGRLKLFVVTITLSHLRATRGEGTDSRRRSGSGGDEATLPHEERLHRQTPLP</sequence>
<evidence type="ECO:0000313" key="2">
    <source>
        <dbReference type="EMBL" id="ERH18130.1"/>
    </source>
</evidence>
<proteinExistence type="predicted"/>
<feature type="compositionally biased region" description="Basic and acidic residues" evidence="1">
    <location>
        <begin position="22"/>
        <end position="31"/>
    </location>
</feature>
<evidence type="ECO:0000313" key="3">
    <source>
        <dbReference type="Proteomes" id="UP000016498"/>
    </source>
</evidence>
<protein>
    <submittedName>
        <fullName evidence="2">Uncharacterized protein</fullName>
    </submittedName>
</protein>
<accession>U1PPR2</accession>
<comment type="caution">
    <text evidence="2">The sequence shown here is derived from an EMBL/GenBank/DDBJ whole genome shotgun (WGS) entry which is preliminary data.</text>
</comment>
<dbReference type="EMBL" id="AWSD01000214">
    <property type="protein sequence ID" value="ERH18130.1"/>
    <property type="molecule type" value="Genomic_DNA"/>
</dbReference>
<dbReference type="Proteomes" id="UP000016498">
    <property type="component" value="Unassembled WGS sequence"/>
</dbReference>
<dbReference type="HOGENOM" id="CLU_3021460_0_0_11"/>
<name>U1PPR2_9ACTO</name>
<feature type="region of interest" description="Disordered" evidence="1">
    <location>
        <begin position="20"/>
        <end position="55"/>
    </location>
</feature>
<gene>
    <name evidence="2" type="ORF">HMPREF1549_02021</name>
</gene>
<organism evidence="2 3">
    <name type="scientific">Actinomyces johnsonii F0510</name>
    <dbReference type="NCBI Taxonomy" id="1227262"/>
    <lineage>
        <taxon>Bacteria</taxon>
        <taxon>Bacillati</taxon>
        <taxon>Actinomycetota</taxon>
        <taxon>Actinomycetes</taxon>
        <taxon>Actinomycetales</taxon>
        <taxon>Actinomycetaceae</taxon>
        <taxon>Actinomyces</taxon>
    </lineage>
</organism>